<comment type="caution">
    <text evidence="1">The sequence shown here is derived from an EMBL/GenBank/DDBJ whole genome shotgun (WGS) entry which is preliminary data.</text>
</comment>
<dbReference type="EMBL" id="VUJU01005799">
    <property type="protein sequence ID" value="KAF0750222.1"/>
    <property type="molecule type" value="Genomic_DNA"/>
</dbReference>
<gene>
    <name evidence="1" type="ORF">FWK35_00018671</name>
</gene>
<proteinExistence type="predicted"/>
<name>A0A6G0Y6L7_APHCR</name>
<dbReference type="AlphaFoldDB" id="A0A6G0Y6L7"/>
<keyword evidence="2" id="KW-1185">Reference proteome</keyword>
<dbReference type="Proteomes" id="UP000478052">
    <property type="component" value="Unassembled WGS sequence"/>
</dbReference>
<organism evidence="1 2">
    <name type="scientific">Aphis craccivora</name>
    <name type="common">Cowpea aphid</name>
    <dbReference type="NCBI Taxonomy" id="307492"/>
    <lineage>
        <taxon>Eukaryota</taxon>
        <taxon>Metazoa</taxon>
        <taxon>Ecdysozoa</taxon>
        <taxon>Arthropoda</taxon>
        <taxon>Hexapoda</taxon>
        <taxon>Insecta</taxon>
        <taxon>Pterygota</taxon>
        <taxon>Neoptera</taxon>
        <taxon>Paraneoptera</taxon>
        <taxon>Hemiptera</taxon>
        <taxon>Sternorrhyncha</taxon>
        <taxon>Aphidomorpha</taxon>
        <taxon>Aphidoidea</taxon>
        <taxon>Aphididae</taxon>
        <taxon>Aphidini</taxon>
        <taxon>Aphis</taxon>
        <taxon>Aphis</taxon>
    </lineage>
</organism>
<evidence type="ECO:0000313" key="2">
    <source>
        <dbReference type="Proteomes" id="UP000478052"/>
    </source>
</evidence>
<evidence type="ECO:0000313" key="1">
    <source>
        <dbReference type="EMBL" id="KAF0750222.1"/>
    </source>
</evidence>
<protein>
    <submittedName>
        <fullName evidence="1">THAP domain-containing protein 1-like</fullName>
    </submittedName>
</protein>
<dbReference type="SUPFAM" id="SSF57716">
    <property type="entry name" value="Glucocorticoid receptor-like (DNA-binding domain)"/>
    <property type="match status" value="1"/>
</dbReference>
<sequence>MYIQHLVTKLGGENFQTPPRLFYFHHNLIMISKIILTMECISNLESKFFNYFIDVAIFLPFLYSKDNISVNKHECFASLDSYCREAIRLEPTKSSKLCCNHFIKSDYMLNHKKAILKPTAVPSIYNRDDILLRFILRNLKEYLDGCKELIEDYEERHNSNEIKNYENITVKDEMIKEFVTGITRTNKEKHRCAIINVTVWSCGSSDAGLFRELGKTSPQPIKKADESAKLDISNEIEDNTLVIHEMR</sequence>
<accession>A0A6G0Y6L7</accession>
<reference evidence="1 2" key="1">
    <citation type="submission" date="2019-08" db="EMBL/GenBank/DDBJ databases">
        <title>Whole genome of Aphis craccivora.</title>
        <authorList>
            <person name="Voronova N.V."/>
            <person name="Shulinski R.S."/>
            <person name="Bandarenka Y.V."/>
            <person name="Zhorov D.G."/>
            <person name="Warner D."/>
        </authorList>
    </citation>
    <scope>NUCLEOTIDE SEQUENCE [LARGE SCALE GENOMIC DNA]</scope>
    <source>
        <strain evidence="1">180601</strain>
        <tissue evidence="1">Whole Body</tissue>
    </source>
</reference>